<protein>
    <submittedName>
        <fullName evidence="2">Uncharacterized protein</fullName>
    </submittedName>
</protein>
<reference evidence="2 3" key="1">
    <citation type="journal article" date="2024" name="Science">
        <title>Giant polyketide synthase enzymes in the biosynthesis of giant marine polyether toxins.</title>
        <authorList>
            <person name="Fallon T.R."/>
            <person name="Shende V.V."/>
            <person name="Wierzbicki I.H."/>
            <person name="Pendleton A.L."/>
            <person name="Watervoot N.F."/>
            <person name="Auber R.P."/>
            <person name="Gonzalez D.J."/>
            <person name="Wisecaver J.H."/>
            <person name="Moore B.S."/>
        </authorList>
    </citation>
    <scope>NUCLEOTIDE SEQUENCE [LARGE SCALE GENOMIC DNA]</scope>
    <source>
        <strain evidence="2 3">12B1</strain>
    </source>
</reference>
<accession>A0AB34J3V3</accession>
<dbReference type="AlphaFoldDB" id="A0AB34J3V3"/>
<dbReference type="Proteomes" id="UP001515480">
    <property type="component" value="Unassembled WGS sequence"/>
</dbReference>
<gene>
    <name evidence="2" type="ORF">AB1Y20_006146</name>
</gene>
<evidence type="ECO:0000256" key="1">
    <source>
        <dbReference type="SAM" id="MobiDB-lite"/>
    </source>
</evidence>
<name>A0AB34J3V3_PRYPA</name>
<feature type="region of interest" description="Disordered" evidence="1">
    <location>
        <begin position="1"/>
        <end position="21"/>
    </location>
</feature>
<dbReference type="EMBL" id="JBGBPQ010000014">
    <property type="protein sequence ID" value="KAL1511343.1"/>
    <property type="molecule type" value="Genomic_DNA"/>
</dbReference>
<organism evidence="2 3">
    <name type="scientific">Prymnesium parvum</name>
    <name type="common">Toxic golden alga</name>
    <dbReference type="NCBI Taxonomy" id="97485"/>
    <lineage>
        <taxon>Eukaryota</taxon>
        <taxon>Haptista</taxon>
        <taxon>Haptophyta</taxon>
        <taxon>Prymnesiophyceae</taxon>
        <taxon>Prymnesiales</taxon>
        <taxon>Prymnesiaceae</taxon>
        <taxon>Prymnesium</taxon>
    </lineage>
</organism>
<evidence type="ECO:0000313" key="2">
    <source>
        <dbReference type="EMBL" id="KAL1511343.1"/>
    </source>
</evidence>
<sequence length="172" mass="18221">MAMHARKTISKPSHPSPRPSQLIEDAFAAFKAEAAKEVESNYNAAAASTRDFERTVRKVLKGVEARCVAEVEGLSKLKQALSQAKAGIKETHALEHAAASEIGAHGAGVARVREGGHACAALGLQHHRLSVHAGVKTIEAAKAITERSKRQLEEITGSTVPCDQELGLGDDD</sequence>
<comment type="caution">
    <text evidence="2">The sequence shown here is derived from an EMBL/GenBank/DDBJ whole genome shotgun (WGS) entry which is preliminary data.</text>
</comment>
<keyword evidence="3" id="KW-1185">Reference proteome</keyword>
<evidence type="ECO:0000313" key="3">
    <source>
        <dbReference type="Proteomes" id="UP001515480"/>
    </source>
</evidence>
<proteinExistence type="predicted"/>